<comment type="similarity">
    <text evidence="2 12">Belongs to the TIM50 family.</text>
</comment>
<dbReference type="InterPro" id="IPR023214">
    <property type="entry name" value="HAD_sf"/>
</dbReference>
<keyword evidence="3 12" id="KW-0813">Transport</keyword>
<evidence type="ECO:0000256" key="4">
    <source>
        <dbReference type="ARBA" id="ARBA00022692"/>
    </source>
</evidence>
<keyword evidence="9 12" id="KW-0811">Translocation</keyword>
<dbReference type="EMBL" id="CAKKNE010000001">
    <property type="protein sequence ID" value="CAH0366358.1"/>
    <property type="molecule type" value="Genomic_DNA"/>
</dbReference>
<keyword evidence="6 12" id="KW-0653">Protein transport</keyword>
<evidence type="ECO:0000256" key="10">
    <source>
        <dbReference type="ARBA" id="ARBA00023128"/>
    </source>
</evidence>
<evidence type="ECO:0000256" key="9">
    <source>
        <dbReference type="ARBA" id="ARBA00023010"/>
    </source>
</evidence>
<evidence type="ECO:0000256" key="7">
    <source>
        <dbReference type="ARBA" id="ARBA00022946"/>
    </source>
</evidence>
<evidence type="ECO:0000256" key="6">
    <source>
        <dbReference type="ARBA" id="ARBA00022927"/>
    </source>
</evidence>
<dbReference type="SMART" id="SM00577">
    <property type="entry name" value="CPDc"/>
    <property type="match status" value="1"/>
</dbReference>
<evidence type="ECO:0000256" key="13">
    <source>
        <dbReference type="SAM" id="MobiDB-lite"/>
    </source>
</evidence>
<evidence type="ECO:0000313" key="15">
    <source>
        <dbReference type="EMBL" id="CAH0366358.1"/>
    </source>
</evidence>
<sequence length="402" mass="44499">MLARAACAALRRPLLRRLSTAPPRKLDRAARRAAREKKADPTTKDTGTTTKLWVSVGGTTAFLSVGIYSLMADPNESELARSAQSTSVGKWLTANVGEMASTFVNPCREKLLPDWPPDYLNLDSNVPCPHTLVLDLDDTLVHASWDRKFGWRHAKRPGVEQFLRDMAMKYEIVIFSSNIAGVGDPVVNALDREGCAMHRLYRECTHFIRGTHVKDLSKMNRPLSKIVVLDKDPKALQLQPGHVIIVPPYTDATDKSDSYLEDITPFLQALVNEGVKDVPMALARFSSHNASDIAREYAEMLETAKTKTEGVRSLGLGGFVRSSQKMPEPERKAGSLLAEAGLTASAIAGDAPDARPKKGRLFGFWEARAKKAEEDQKLKMAAWDKVLQKRQQQKRLAAERLG</sequence>
<keyword evidence="7 12" id="KW-0809">Transit peptide</keyword>
<keyword evidence="8" id="KW-1133">Transmembrane helix</keyword>
<dbReference type="FunFam" id="3.40.50.1000:FF:000019">
    <property type="entry name" value="Mitochondrial import inner membrane translocase subunit TIM50"/>
    <property type="match status" value="1"/>
</dbReference>
<reference evidence="15" key="1">
    <citation type="submission" date="2021-11" db="EMBL/GenBank/DDBJ databases">
        <authorList>
            <consortium name="Genoscope - CEA"/>
            <person name="William W."/>
        </authorList>
    </citation>
    <scope>NUCLEOTIDE SEQUENCE</scope>
</reference>
<dbReference type="Pfam" id="PF03031">
    <property type="entry name" value="NIF"/>
    <property type="match status" value="1"/>
</dbReference>
<keyword evidence="5" id="KW-0999">Mitochondrion inner membrane</keyword>
<dbReference type="InterPro" id="IPR050365">
    <property type="entry name" value="TIM50"/>
</dbReference>
<evidence type="ECO:0000256" key="5">
    <source>
        <dbReference type="ARBA" id="ARBA00022792"/>
    </source>
</evidence>
<accession>A0A8J2S7P1</accession>
<comment type="function">
    <text evidence="12">Essential component of the TIM23 complex, a complex that mediates the translocation of transit peptide-containing proteins across the mitochondrial inner membrane.</text>
</comment>
<dbReference type="PROSITE" id="PS50969">
    <property type="entry name" value="FCP1"/>
    <property type="match status" value="1"/>
</dbReference>
<feature type="region of interest" description="Disordered" evidence="13">
    <location>
        <begin position="20"/>
        <end position="48"/>
    </location>
</feature>
<feature type="domain" description="FCP1 homology" evidence="14">
    <location>
        <begin position="125"/>
        <end position="270"/>
    </location>
</feature>
<evidence type="ECO:0000256" key="3">
    <source>
        <dbReference type="ARBA" id="ARBA00022448"/>
    </source>
</evidence>
<dbReference type="Gene3D" id="3.40.50.1000">
    <property type="entry name" value="HAD superfamily/HAD-like"/>
    <property type="match status" value="1"/>
</dbReference>
<dbReference type="InterPro" id="IPR036412">
    <property type="entry name" value="HAD-like_sf"/>
</dbReference>
<evidence type="ECO:0000256" key="1">
    <source>
        <dbReference type="ARBA" id="ARBA00004434"/>
    </source>
</evidence>
<dbReference type="AlphaFoldDB" id="A0A8J2S7P1"/>
<dbReference type="Proteomes" id="UP000789595">
    <property type="component" value="Unassembled WGS sequence"/>
</dbReference>
<evidence type="ECO:0000256" key="11">
    <source>
        <dbReference type="ARBA" id="ARBA00023136"/>
    </source>
</evidence>
<keyword evidence="16" id="KW-1185">Reference proteome</keyword>
<dbReference type="SUPFAM" id="SSF56784">
    <property type="entry name" value="HAD-like"/>
    <property type="match status" value="1"/>
</dbReference>
<comment type="caution">
    <text evidence="15">The sequence shown here is derived from an EMBL/GenBank/DDBJ whole genome shotgun (WGS) entry which is preliminary data.</text>
</comment>
<gene>
    <name evidence="15" type="ORF">PECAL_1P28470</name>
</gene>
<keyword evidence="4" id="KW-0812">Transmembrane</keyword>
<evidence type="ECO:0000259" key="14">
    <source>
        <dbReference type="PROSITE" id="PS50969"/>
    </source>
</evidence>
<name>A0A8J2S7P1_9STRA</name>
<evidence type="ECO:0000313" key="16">
    <source>
        <dbReference type="Proteomes" id="UP000789595"/>
    </source>
</evidence>
<keyword evidence="10 12" id="KW-0496">Mitochondrion</keyword>
<keyword evidence="11" id="KW-0472">Membrane</keyword>
<evidence type="ECO:0000256" key="2">
    <source>
        <dbReference type="ARBA" id="ARBA00006344"/>
    </source>
</evidence>
<protein>
    <recommendedName>
        <fullName evidence="12">Mitochondrial import inner membrane translocase subunit TIM50</fullName>
    </recommendedName>
</protein>
<evidence type="ECO:0000256" key="8">
    <source>
        <dbReference type="ARBA" id="ARBA00022989"/>
    </source>
</evidence>
<dbReference type="GO" id="GO:0015031">
    <property type="term" value="P:protein transport"/>
    <property type="evidence" value="ECO:0007669"/>
    <property type="project" value="UniProtKB-KW"/>
</dbReference>
<dbReference type="OrthoDB" id="287041at2759"/>
<organism evidence="15 16">
    <name type="scientific">Pelagomonas calceolata</name>
    <dbReference type="NCBI Taxonomy" id="35677"/>
    <lineage>
        <taxon>Eukaryota</taxon>
        <taxon>Sar</taxon>
        <taxon>Stramenopiles</taxon>
        <taxon>Ochrophyta</taxon>
        <taxon>Pelagophyceae</taxon>
        <taxon>Pelagomonadales</taxon>
        <taxon>Pelagomonadaceae</taxon>
        <taxon>Pelagomonas</taxon>
    </lineage>
</organism>
<dbReference type="PANTHER" id="PTHR12210">
    <property type="entry name" value="DULLARD PROTEIN PHOSPHATASE"/>
    <property type="match status" value="1"/>
</dbReference>
<dbReference type="GO" id="GO:0005744">
    <property type="term" value="C:TIM23 mitochondrial import inner membrane translocase complex"/>
    <property type="evidence" value="ECO:0007669"/>
    <property type="project" value="UniProtKB-UniRule"/>
</dbReference>
<dbReference type="CDD" id="cd07521">
    <property type="entry name" value="HAD_FCP1-like"/>
    <property type="match status" value="1"/>
</dbReference>
<evidence type="ECO:0000256" key="12">
    <source>
        <dbReference type="RuleBase" id="RU365079"/>
    </source>
</evidence>
<comment type="subunit">
    <text evidence="12">Component of the TIM23 complex.</text>
</comment>
<proteinExistence type="inferred from homology"/>
<comment type="subcellular location">
    <subcellularLocation>
        <location evidence="1 12">Mitochondrion inner membrane</location>
        <topology evidence="1 12">Single-pass membrane protein</topology>
    </subcellularLocation>
</comment>
<dbReference type="InterPro" id="IPR004274">
    <property type="entry name" value="FCP1_dom"/>
</dbReference>